<proteinExistence type="predicted"/>
<dbReference type="GO" id="GO:0070773">
    <property type="term" value="F:protein-N-terminal glutamine amidohydrolase activity"/>
    <property type="evidence" value="ECO:0007669"/>
    <property type="project" value="InterPro"/>
</dbReference>
<dbReference type="GO" id="GO:0008418">
    <property type="term" value="F:protein-N-terminal asparagine amidohydrolase activity"/>
    <property type="evidence" value="ECO:0007669"/>
    <property type="project" value="InterPro"/>
</dbReference>
<dbReference type="GO" id="GO:0030163">
    <property type="term" value="P:protein catabolic process"/>
    <property type="evidence" value="ECO:0007669"/>
    <property type="project" value="TreeGrafter"/>
</dbReference>
<feature type="domain" description="CN hydrolase" evidence="1">
    <location>
        <begin position="1"/>
        <end position="144"/>
    </location>
</feature>
<evidence type="ECO:0000313" key="3">
    <source>
        <dbReference type="Proteomes" id="UP000177625"/>
    </source>
</evidence>
<dbReference type="EMBL" id="FJVC01000558">
    <property type="protein sequence ID" value="CZT52191.1"/>
    <property type="molecule type" value="Genomic_DNA"/>
</dbReference>
<dbReference type="PANTHER" id="PTHR11750">
    <property type="entry name" value="PROTEIN N-TERMINAL AMIDASE"/>
    <property type="match status" value="1"/>
</dbReference>
<sequence length="144" mass="16063">MRTGCLQFAPQVGDVDNNLNRADCVLSRSNLQNLDLLVLPEMAFTGYNFRSLQHISPYLEPTAAGITSPWARTTALKHNCIVTAGYPEKVNVSNKWPANPEYYSSVIMVNSEGETVANYRKSFLYNTEETWALEGEGGFYDGDN</sequence>
<protein>
    <submittedName>
        <fullName evidence="2">Related to amino-terminal amidase</fullName>
    </submittedName>
</protein>
<dbReference type="InterPro" id="IPR003010">
    <property type="entry name" value="C-N_Hydrolase"/>
</dbReference>
<dbReference type="AlphaFoldDB" id="A0A1E1MSY2"/>
<dbReference type="Proteomes" id="UP000177625">
    <property type="component" value="Unassembled WGS sequence"/>
</dbReference>
<dbReference type="SUPFAM" id="SSF56317">
    <property type="entry name" value="Carbon-nitrogen hydrolase"/>
    <property type="match status" value="1"/>
</dbReference>
<evidence type="ECO:0000259" key="1">
    <source>
        <dbReference type="PROSITE" id="PS50263"/>
    </source>
</evidence>
<dbReference type="InterPro" id="IPR036526">
    <property type="entry name" value="C-N_Hydrolase_sf"/>
</dbReference>
<gene>
    <name evidence="2" type="ORF">RSE6_13461</name>
</gene>
<organism evidence="2 3">
    <name type="scientific">Rhynchosporium secalis</name>
    <name type="common">Barley scald fungus</name>
    <dbReference type="NCBI Taxonomy" id="38038"/>
    <lineage>
        <taxon>Eukaryota</taxon>
        <taxon>Fungi</taxon>
        <taxon>Dikarya</taxon>
        <taxon>Ascomycota</taxon>
        <taxon>Pezizomycotina</taxon>
        <taxon>Leotiomycetes</taxon>
        <taxon>Helotiales</taxon>
        <taxon>Ploettnerulaceae</taxon>
        <taxon>Rhynchosporium</taxon>
    </lineage>
</organism>
<dbReference type="PANTHER" id="PTHR11750:SF26">
    <property type="entry name" value="PROTEIN N-TERMINAL AMIDASE"/>
    <property type="match status" value="1"/>
</dbReference>
<dbReference type="PROSITE" id="PS50263">
    <property type="entry name" value="CN_HYDROLASE"/>
    <property type="match status" value="1"/>
</dbReference>
<dbReference type="InterPro" id="IPR039703">
    <property type="entry name" value="Nta1"/>
</dbReference>
<dbReference type="Gene3D" id="3.60.110.10">
    <property type="entry name" value="Carbon-nitrogen hydrolase"/>
    <property type="match status" value="1"/>
</dbReference>
<dbReference type="Pfam" id="PF00795">
    <property type="entry name" value="CN_hydrolase"/>
    <property type="match status" value="1"/>
</dbReference>
<name>A0A1E1MSY2_RHYSE</name>
<accession>A0A1E1MSY2</accession>
<reference evidence="3" key="1">
    <citation type="submission" date="2016-03" db="EMBL/GenBank/DDBJ databases">
        <authorList>
            <person name="Guldener U."/>
        </authorList>
    </citation>
    <scope>NUCLEOTIDE SEQUENCE [LARGE SCALE GENOMIC DNA]</scope>
</reference>
<evidence type="ECO:0000313" key="2">
    <source>
        <dbReference type="EMBL" id="CZT52191.1"/>
    </source>
</evidence>
<keyword evidence="3" id="KW-1185">Reference proteome</keyword>